<dbReference type="EMBL" id="MIGC01001088">
    <property type="protein sequence ID" value="PHJ23517.1"/>
    <property type="molecule type" value="Genomic_DNA"/>
</dbReference>
<dbReference type="RefSeq" id="XP_067925192.1">
    <property type="nucleotide sequence ID" value="XM_068062833.1"/>
</dbReference>
<dbReference type="GO" id="GO:0006457">
    <property type="term" value="P:protein folding"/>
    <property type="evidence" value="ECO:0007669"/>
    <property type="project" value="InterPro"/>
</dbReference>
<organism evidence="3 4">
    <name type="scientific">Cystoisospora suis</name>
    <dbReference type="NCBI Taxonomy" id="483139"/>
    <lineage>
        <taxon>Eukaryota</taxon>
        <taxon>Sar</taxon>
        <taxon>Alveolata</taxon>
        <taxon>Apicomplexa</taxon>
        <taxon>Conoidasida</taxon>
        <taxon>Coccidia</taxon>
        <taxon>Eucoccidiorida</taxon>
        <taxon>Eimeriorina</taxon>
        <taxon>Sarcocystidae</taxon>
        <taxon>Cystoisospora</taxon>
    </lineage>
</organism>
<protein>
    <submittedName>
        <fullName evidence="3">Mediator complex subunit med11</fullName>
    </submittedName>
</protein>
<dbReference type="GO" id="GO:0016272">
    <property type="term" value="C:prefoldin complex"/>
    <property type="evidence" value="ECO:0007669"/>
    <property type="project" value="InterPro"/>
</dbReference>
<sequence>MATSSAGPPPGEAKEGREAMNELTAMVREVEQQQEAIAHQIAKVVSKIRTSNLNVKRNEAALQLLDEAGPDCVSYRQISRVFVLTPPAKLKTQLQSENEGLKEEAVKLESLKEQLMVRSKSVDAQAAELQKT</sequence>
<dbReference type="Pfam" id="PF01920">
    <property type="entry name" value="Prefoldin_2"/>
    <property type="match status" value="1"/>
</dbReference>
<evidence type="ECO:0000256" key="1">
    <source>
        <dbReference type="ARBA" id="ARBA00008045"/>
    </source>
</evidence>
<proteinExistence type="inferred from homology"/>
<evidence type="ECO:0000256" key="2">
    <source>
        <dbReference type="SAM" id="Coils"/>
    </source>
</evidence>
<feature type="coiled-coil region" evidence="2">
    <location>
        <begin position="13"/>
        <end position="40"/>
    </location>
</feature>
<comment type="similarity">
    <text evidence="1">Belongs to the prefoldin subunit beta family.</text>
</comment>
<keyword evidence="4" id="KW-1185">Reference proteome</keyword>
<feature type="coiled-coil region" evidence="2">
    <location>
        <begin position="91"/>
        <end position="118"/>
    </location>
</feature>
<dbReference type="GO" id="GO:0051082">
    <property type="term" value="F:unfolded protein binding"/>
    <property type="evidence" value="ECO:0007669"/>
    <property type="project" value="InterPro"/>
</dbReference>
<comment type="caution">
    <text evidence="3">The sequence shown here is derived from an EMBL/GenBank/DDBJ whole genome shotgun (WGS) entry which is preliminary data.</text>
</comment>
<dbReference type="InterPro" id="IPR009053">
    <property type="entry name" value="Prefoldin"/>
</dbReference>
<accession>A0A2C6L3Z1</accession>
<dbReference type="GeneID" id="94426044"/>
<evidence type="ECO:0000313" key="3">
    <source>
        <dbReference type="EMBL" id="PHJ23517.1"/>
    </source>
</evidence>
<dbReference type="OrthoDB" id="2015447at2759"/>
<evidence type="ECO:0000313" key="4">
    <source>
        <dbReference type="Proteomes" id="UP000221165"/>
    </source>
</evidence>
<reference evidence="3 4" key="1">
    <citation type="journal article" date="2017" name="Int. J. Parasitol.">
        <title>The genome of the protozoan parasite Cystoisospora suis and a reverse vaccinology approach to identify vaccine candidates.</title>
        <authorList>
            <person name="Palmieri N."/>
            <person name="Shrestha A."/>
            <person name="Ruttkowski B."/>
            <person name="Beck T."/>
            <person name="Vogl C."/>
            <person name="Tomley F."/>
            <person name="Blake D.P."/>
            <person name="Joachim A."/>
        </authorList>
    </citation>
    <scope>NUCLEOTIDE SEQUENCE [LARGE SCALE GENOMIC DNA]</scope>
    <source>
        <strain evidence="3 4">Wien I</strain>
    </source>
</reference>
<dbReference type="AlphaFoldDB" id="A0A2C6L3Z1"/>
<name>A0A2C6L3Z1_9APIC</name>
<keyword evidence="2" id="KW-0175">Coiled coil</keyword>
<dbReference type="Gene3D" id="1.10.287.370">
    <property type="match status" value="1"/>
</dbReference>
<gene>
    <name evidence="3" type="ORF">CSUI_002633</name>
</gene>
<dbReference type="Proteomes" id="UP000221165">
    <property type="component" value="Unassembled WGS sequence"/>
</dbReference>
<dbReference type="VEuPathDB" id="ToxoDB:CSUI_002633"/>
<dbReference type="SUPFAM" id="SSF46579">
    <property type="entry name" value="Prefoldin"/>
    <property type="match status" value="1"/>
</dbReference>
<dbReference type="InterPro" id="IPR002777">
    <property type="entry name" value="PFD_beta-like"/>
</dbReference>
<feature type="non-terminal residue" evidence="3">
    <location>
        <position position="132"/>
    </location>
</feature>